<evidence type="ECO:0000313" key="2">
    <source>
        <dbReference type="EMBL" id="MTH48750.1"/>
    </source>
</evidence>
<proteinExistence type="predicted"/>
<protein>
    <submittedName>
        <fullName evidence="2">Uncharacterized protein</fullName>
    </submittedName>
</protein>
<organism evidence="2 3">
    <name type="scientific">Intestinirhabdus alba</name>
    <dbReference type="NCBI Taxonomy" id="2899544"/>
    <lineage>
        <taxon>Bacteria</taxon>
        <taxon>Pseudomonadati</taxon>
        <taxon>Pseudomonadota</taxon>
        <taxon>Gammaproteobacteria</taxon>
        <taxon>Enterobacterales</taxon>
        <taxon>Enterobacteriaceae</taxon>
        <taxon>Intestinirhabdus</taxon>
    </lineage>
</organism>
<accession>A0A6L6IUR4</accession>
<feature type="compositionally biased region" description="Polar residues" evidence="1">
    <location>
        <begin position="1"/>
        <end position="10"/>
    </location>
</feature>
<evidence type="ECO:0000256" key="1">
    <source>
        <dbReference type="SAM" id="MobiDB-lite"/>
    </source>
</evidence>
<keyword evidence="3" id="KW-1185">Reference proteome</keyword>
<gene>
    <name evidence="2" type="ORF">GJV78_21410</name>
</gene>
<dbReference type="AlphaFoldDB" id="A0A6L6IUR4"/>
<comment type="caution">
    <text evidence="2">The sequence shown here is derived from an EMBL/GenBank/DDBJ whole genome shotgun (WGS) entry which is preliminary data.</text>
</comment>
<evidence type="ECO:0000313" key="3">
    <source>
        <dbReference type="Proteomes" id="UP000477739"/>
    </source>
</evidence>
<dbReference type="EMBL" id="WMJZ01000055">
    <property type="protein sequence ID" value="MTH48750.1"/>
    <property type="molecule type" value="Genomic_DNA"/>
</dbReference>
<reference evidence="2 3" key="1">
    <citation type="submission" date="2019-11" db="EMBL/GenBank/DDBJ databases">
        <title>Escherichia alba sp. nov. isolated from the gut of plastic-eating superworms Zophobas atratus.</title>
        <authorList>
            <person name="Yang Y."/>
        </authorList>
    </citation>
    <scope>NUCLEOTIDE SEQUENCE [LARGE SCALE GENOMIC DNA]</scope>
    <source>
        <strain evidence="3">BIT-B35</strain>
    </source>
</reference>
<dbReference type="Proteomes" id="UP000477739">
    <property type="component" value="Unassembled WGS sequence"/>
</dbReference>
<sequence length="81" mass="9102">MTDFSLQSDSPEARSGPGMGCIRGIKAPLRLPTFRTVNDSSNDKKPTFFFNYTLNNSSCMKAASERQIRQERICPTTGRLR</sequence>
<name>A0A6L6IUR4_9ENTR</name>
<dbReference type="RefSeq" id="WP_155110138.1">
    <property type="nucleotide sequence ID" value="NZ_WMJZ01000055.1"/>
</dbReference>
<feature type="region of interest" description="Disordered" evidence="1">
    <location>
        <begin position="1"/>
        <end position="21"/>
    </location>
</feature>